<keyword evidence="2" id="KW-1133">Transmembrane helix</keyword>
<gene>
    <name evidence="3" type="ORF">EQG79_20315</name>
</gene>
<dbReference type="AlphaFoldDB" id="A0A4Q2UMB1"/>
<proteinExistence type="predicted"/>
<evidence type="ECO:0000256" key="1">
    <source>
        <dbReference type="SAM" id="MobiDB-lite"/>
    </source>
</evidence>
<comment type="caution">
    <text evidence="3">The sequence shown here is derived from an EMBL/GenBank/DDBJ whole genome shotgun (WGS) entry which is preliminary data.</text>
</comment>
<keyword evidence="2" id="KW-0472">Membrane</keyword>
<dbReference type="RefSeq" id="WP_129603519.1">
    <property type="nucleotide sequence ID" value="NZ_SBLB01000005.1"/>
</dbReference>
<accession>A0A4Q2UMB1</accession>
<keyword evidence="4" id="KW-1185">Reference proteome</keyword>
<dbReference type="EMBL" id="SBLB01000005">
    <property type="protein sequence ID" value="RYC68690.1"/>
    <property type="molecule type" value="Genomic_DNA"/>
</dbReference>
<organism evidence="3 4">
    <name type="scientific">Spirosoma sordidisoli</name>
    <dbReference type="NCBI Taxonomy" id="2502893"/>
    <lineage>
        <taxon>Bacteria</taxon>
        <taxon>Pseudomonadati</taxon>
        <taxon>Bacteroidota</taxon>
        <taxon>Cytophagia</taxon>
        <taxon>Cytophagales</taxon>
        <taxon>Cytophagaceae</taxon>
        <taxon>Spirosoma</taxon>
    </lineage>
</organism>
<evidence type="ECO:0000256" key="2">
    <source>
        <dbReference type="SAM" id="Phobius"/>
    </source>
</evidence>
<evidence type="ECO:0000313" key="4">
    <source>
        <dbReference type="Proteomes" id="UP000290407"/>
    </source>
</evidence>
<feature type="region of interest" description="Disordered" evidence="1">
    <location>
        <begin position="37"/>
        <end position="63"/>
    </location>
</feature>
<dbReference type="Proteomes" id="UP000290407">
    <property type="component" value="Unassembled WGS sequence"/>
</dbReference>
<reference evidence="3 4" key="1">
    <citation type="submission" date="2019-01" db="EMBL/GenBank/DDBJ databases">
        <title>Spirosoma flava sp. nov., a propanil-degrading bacterium isolated from herbicide-contaminated soil.</title>
        <authorList>
            <person name="Zhang L."/>
            <person name="Jiang J.-D."/>
        </authorList>
    </citation>
    <scope>NUCLEOTIDE SEQUENCE [LARGE SCALE GENOMIC DNA]</scope>
    <source>
        <strain evidence="3 4">TY50</strain>
    </source>
</reference>
<evidence type="ECO:0000313" key="3">
    <source>
        <dbReference type="EMBL" id="RYC68690.1"/>
    </source>
</evidence>
<sequence length="63" mass="7042">MNQFKPLRLYGLVVLLVLGVFTWATITGTRLLGDDDESVEKRQGYSSGGRSGGRVGRTHFYHK</sequence>
<name>A0A4Q2UMB1_9BACT</name>
<feature type="transmembrane region" description="Helical" evidence="2">
    <location>
        <begin position="7"/>
        <end position="26"/>
    </location>
</feature>
<keyword evidence="2" id="KW-0812">Transmembrane</keyword>
<protein>
    <submittedName>
        <fullName evidence="3">Uncharacterized protein</fullName>
    </submittedName>
</protein>
<feature type="compositionally biased region" description="Gly residues" evidence="1">
    <location>
        <begin position="46"/>
        <end position="55"/>
    </location>
</feature>